<sequence>MQGRKLRRSRTDRMLAGVCGGLAEFLDISPILVRILFLFIPSNLLVYILCAIIIPEK</sequence>
<dbReference type="PANTHER" id="PTHR33885">
    <property type="entry name" value="PHAGE SHOCK PROTEIN C"/>
    <property type="match status" value="1"/>
</dbReference>
<evidence type="ECO:0000313" key="9">
    <source>
        <dbReference type="Proteomes" id="UP001501166"/>
    </source>
</evidence>
<gene>
    <name evidence="8" type="ORF">GCM10008932_10920</name>
</gene>
<evidence type="ECO:0000313" key="8">
    <source>
        <dbReference type="EMBL" id="GAA0360175.1"/>
    </source>
</evidence>
<comment type="subcellular location">
    <subcellularLocation>
        <location evidence="1">Cell membrane</location>
        <topology evidence="1">Single-pass membrane protein</topology>
    </subcellularLocation>
</comment>
<feature type="transmembrane region" description="Helical" evidence="6">
    <location>
        <begin position="31"/>
        <end position="54"/>
    </location>
</feature>
<keyword evidence="3 6" id="KW-0812">Transmembrane</keyword>
<dbReference type="Pfam" id="PF04024">
    <property type="entry name" value="PspC"/>
    <property type="match status" value="1"/>
</dbReference>
<comment type="caution">
    <text evidence="8">The sequence shown here is derived from an EMBL/GenBank/DDBJ whole genome shotgun (WGS) entry which is preliminary data.</text>
</comment>
<evidence type="ECO:0000256" key="6">
    <source>
        <dbReference type="SAM" id="Phobius"/>
    </source>
</evidence>
<evidence type="ECO:0000256" key="4">
    <source>
        <dbReference type="ARBA" id="ARBA00022989"/>
    </source>
</evidence>
<organism evidence="8 9">
    <name type="scientific">Alkalibacterium iburiense</name>
    <dbReference type="NCBI Taxonomy" id="290589"/>
    <lineage>
        <taxon>Bacteria</taxon>
        <taxon>Bacillati</taxon>
        <taxon>Bacillota</taxon>
        <taxon>Bacilli</taxon>
        <taxon>Lactobacillales</taxon>
        <taxon>Carnobacteriaceae</taxon>
        <taxon>Alkalibacterium</taxon>
    </lineage>
</organism>
<dbReference type="EMBL" id="BAAACW010000066">
    <property type="protein sequence ID" value="GAA0360175.1"/>
    <property type="molecule type" value="Genomic_DNA"/>
</dbReference>
<keyword evidence="2" id="KW-1003">Cell membrane</keyword>
<keyword evidence="4 6" id="KW-1133">Transmembrane helix</keyword>
<reference evidence="8 9" key="1">
    <citation type="journal article" date="2019" name="Int. J. Syst. Evol. Microbiol.">
        <title>The Global Catalogue of Microorganisms (GCM) 10K type strain sequencing project: providing services to taxonomists for standard genome sequencing and annotation.</title>
        <authorList>
            <consortium name="The Broad Institute Genomics Platform"/>
            <consortium name="The Broad Institute Genome Sequencing Center for Infectious Disease"/>
            <person name="Wu L."/>
            <person name="Ma J."/>
        </authorList>
    </citation>
    <scope>NUCLEOTIDE SEQUENCE [LARGE SCALE GENOMIC DNA]</scope>
    <source>
        <strain evidence="8 9">JCM 12662</strain>
    </source>
</reference>
<dbReference type="RefSeq" id="WP_343754609.1">
    <property type="nucleotide sequence ID" value="NZ_BAAACW010000066.1"/>
</dbReference>
<keyword evidence="5 6" id="KW-0472">Membrane</keyword>
<keyword evidence="9" id="KW-1185">Reference proteome</keyword>
<evidence type="ECO:0000256" key="3">
    <source>
        <dbReference type="ARBA" id="ARBA00022692"/>
    </source>
</evidence>
<dbReference type="InterPro" id="IPR007168">
    <property type="entry name" value="Phageshock_PspC_N"/>
</dbReference>
<accession>A0ABN0XBM1</accession>
<name>A0ABN0XBM1_9LACT</name>
<dbReference type="InterPro" id="IPR052027">
    <property type="entry name" value="PspC"/>
</dbReference>
<protein>
    <recommendedName>
        <fullName evidence="7">Phage shock protein PspC N-terminal domain-containing protein</fullName>
    </recommendedName>
</protein>
<dbReference type="Proteomes" id="UP001501166">
    <property type="component" value="Unassembled WGS sequence"/>
</dbReference>
<dbReference type="PANTHER" id="PTHR33885:SF3">
    <property type="entry name" value="PHAGE SHOCK PROTEIN C"/>
    <property type="match status" value="1"/>
</dbReference>
<evidence type="ECO:0000256" key="2">
    <source>
        <dbReference type="ARBA" id="ARBA00022475"/>
    </source>
</evidence>
<feature type="domain" description="Phage shock protein PspC N-terminal" evidence="7">
    <location>
        <begin position="4"/>
        <end position="57"/>
    </location>
</feature>
<evidence type="ECO:0000259" key="7">
    <source>
        <dbReference type="Pfam" id="PF04024"/>
    </source>
</evidence>
<proteinExistence type="predicted"/>
<evidence type="ECO:0000256" key="1">
    <source>
        <dbReference type="ARBA" id="ARBA00004162"/>
    </source>
</evidence>
<evidence type="ECO:0000256" key="5">
    <source>
        <dbReference type="ARBA" id="ARBA00023136"/>
    </source>
</evidence>